<proteinExistence type="inferred from homology"/>
<dbReference type="PROSITE" id="PS00163">
    <property type="entry name" value="FUMARATE_LYASES"/>
    <property type="match status" value="1"/>
</dbReference>
<keyword evidence="5 7" id="KW-0028">Amino-acid biosynthesis</keyword>
<feature type="domain" description="Fumarate lyase N-terminal" evidence="8">
    <location>
        <begin position="17"/>
        <end position="315"/>
    </location>
</feature>
<dbReference type="RefSeq" id="WP_132963374.1">
    <property type="nucleotide sequence ID" value="NZ_SMAH01000016.1"/>
</dbReference>
<evidence type="ECO:0000313" key="11">
    <source>
        <dbReference type="EMBL" id="TSE19319.1"/>
    </source>
</evidence>
<comment type="caution">
    <text evidence="10">The sequence shown here is derived from an EMBL/GenBank/DDBJ whole genome shotgun (WGS) entry which is preliminary data.</text>
</comment>
<sequence length="486" mass="53931">MSHNQLDAKSQAWSALFTEPMSELVQRYTASVFFDRRLWKADIQGSLAHAEMLAAQGIISAQDWADIQRGLQQIAHEIETGTFEWKLALEDVHLNIEARLTQLVGDAGKRLHTGRSRNDQVATDVRLWLRDEIDGLVTLLRELQAALVRVADEHVETILPGYTHLQVAQPVSLAHHLLAYVEMLARDEERMLEVRRRVNRLPLGSAALAGTTYPLDRARVARTLGMVDERGEPQLCLNSLDAVSDRDFAIEFTAAASLIMVHISRLSEELILWMSQNFGFIRLADRFTTGSSIMPQKKNPDVPELARGKTGRVVGHLMALLTLMKGQPLAYNKDNQEDKEPLFDTVDTLRDTLRIFVDMIGGERDPATGQRTGGLTVNRAAMEAAARKGYATATDLADYLVKQGVPFRDAHETVAAAVRLASERGVDLSELPLHELQRFHPAIGADVYDVLSLPGSLAARATVGGTAPAQVRSQLQRHRQRLAGWV</sequence>
<dbReference type="HAMAP" id="MF_00006">
    <property type="entry name" value="Arg_succ_lyase"/>
    <property type="match status" value="1"/>
</dbReference>
<dbReference type="Pfam" id="PF00206">
    <property type="entry name" value="Lyase_1"/>
    <property type="match status" value="1"/>
</dbReference>
<dbReference type="GO" id="GO:0004056">
    <property type="term" value="F:argininosuccinate lyase activity"/>
    <property type="evidence" value="ECO:0007669"/>
    <property type="project" value="UniProtKB-UniRule"/>
</dbReference>
<dbReference type="OrthoDB" id="9769623at2"/>
<dbReference type="PANTHER" id="PTHR43814">
    <property type="entry name" value="ARGININOSUCCINATE LYASE"/>
    <property type="match status" value="1"/>
</dbReference>
<dbReference type="EMBL" id="SMAH01000016">
    <property type="protein sequence ID" value="TCS95172.1"/>
    <property type="molecule type" value="Genomic_DNA"/>
</dbReference>
<evidence type="ECO:0000313" key="12">
    <source>
        <dbReference type="Proteomes" id="UP000295536"/>
    </source>
</evidence>
<reference evidence="10 12" key="1">
    <citation type="submission" date="2019-03" db="EMBL/GenBank/DDBJ databases">
        <title>Genomic Encyclopedia of Type Strains, Phase IV (KMG-IV): sequencing the most valuable type-strain genomes for metagenomic binning, comparative biology and taxonomic classification.</title>
        <authorList>
            <person name="Goeker M."/>
        </authorList>
    </citation>
    <scope>NUCLEOTIDE SEQUENCE [LARGE SCALE GENOMIC DNA]</scope>
    <source>
        <strain evidence="10 12">DSM 12034</strain>
    </source>
</reference>
<evidence type="ECO:0000256" key="2">
    <source>
        <dbReference type="ARBA" id="ARBA00004941"/>
    </source>
</evidence>
<dbReference type="UniPathway" id="UPA00068">
    <property type="reaction ID" value="UER00114"/>
</dbReference>
<evidence type="ECO:0000256" key="1">
    <source>
        <dbReference type="ARBA" id="ARBA00000985"/>
    </source>
</evidence>
<comment type="similarity">
    <text evidence="7">Belongs to the lyase 1 family. Argininosuccinate lyase subfamily.</text>
</comment>
<keyword evidence="7" id="KW-0963">Cytoplasm</keyword>
<dbReference type="AlphaFoldDB" id="A0A4R3L6V0"/>
<dbReference type="PRINTS" id="PR00145">
    <property type="entry name" value="ARGSUCLYASE"/>
</dbReference>
<evidence type="ECO:0000256" key="7">
    <source>
        <dbReference type="HAMAP-Rule" id="MF_00006"/>
    </source>
</evidence>
<keyword evidence="13" id="KW-1185">Reference proteome</keyword>
<dbReference type="FunFam" id="1.10.275.10:FF:000002">
    <property type="entry name" value="Argininosuccinate lyase"/>
    <property type="match status" value="1"/>
</dbReference>
<dbReference type="InterPro" id="IPR020557">
    <property type="entry name" value="Fumarate_lyase_CS"/>
</dbReference>
<comment type="pathway">
    <text evidence="2 7">Amino-acid biosynthesis; L-arginine biosynthesis; L-arginine from L-ornithine and carbamoyl phosphate: step 3/3.</text>
</comment>
<dbReference type="EC" id="4.3.2.1" evidence="3 7"/>
<accession>A0A4R3L6V0</accession>
<dbReference type="InterPro" id="IPR009049">
    <property type="entry name" value="Argininosuccinate_lyase"/>
</dbReference>
<dbReference type="Proteomes" id="UP000315577">
    <property type="component" value="Unassembled WGS sequence"/>
</dbReference>
<dbReference type="GO" id="GO:0005829">
    <property type="term" value="C:cytosol"/>
    <property type="evidence" value="ECO:0007669"/>
    <property type="project" value="TreeGrafter"/>
</dbReference>
<dbReference type="NCBIfam" id="TIGR00838">
    <property type="entry name" value="argH"/>
    <property type="match status" value="1"/>
</dbReference>
<reference evidence="11 13" key="2">
    <citation type="submission" date="2019-07" db="EMBL/GenBank/DDBJ databases">
        <title>Tepidimonas ignava SPS-1037 draft genome.</title>
        <authorList>
            <person name="Da Costa M.S."/>
            <person name="Froufe H.J.C."/>
            <person name="Egas C."/>
            <person name="Albuquerque L."/>
        </authorList>
    </citation>
    <scope>NUCLEOTIDE SEQUENCE [LARGE SCALE GENOMIC DNA]</scope>
    <source>
        <strain evidence="11 13">SPS-1037</strain>
    </source>
</reference>
<dbReference type="Pfam" id="PF14698">
    <property type="entry name" value="ASL_C2"/>
    <property type="match status" value="1"/>
</dbReference>
<feature type="domain" description="Argininosuccinate lyase C-terminal" evidence="9">
    <location>
        <begin position="390"/>
        <end position="457"/>
    </location>
</feature>
<dbReference type="InterPro" id="IPR024083">
    <property type="entry name" value="Fumarase/histidase_N"/>
</dbReference>
<evidence type="ECO:0000256" key="3">
    <source>
        <dbReference type="ARBA" id="ARBA00012338"/>
    </source>
</evidence>
<dbReference type="Gene3D" id="1.20.200.10">
    <property type="entry name" value="Fumarase/aspartase (Central domain)"/>
    <property type="match status" value="1"/>
</dbReference>
<evidence type="ECO:0000259" key="8">
    <source>
        <dbReference type="Pfam" id="PF00206"/>
    </source>
</evidence>
<dbReference type="PRINTS" id="PR00149">
    <property type="entry name" value="FUMRATELYASE"/>
</dbReference>
<dbReference type="InterPro" id="IPR022761">
    <property type="entry name" value="Fumarate_lyase_N"/>
</dbReference>
<comment type="subcellular location">
    <subcellularLocation>
        <location evidence="7">Cytoplasm</location>
    </subcellularLocation>
</comment>
<name>A0A4R3L6V0_9BURK</name>
<dbReference type="InterPro" id="IPR008948">
    <property type="entry name" value="L-Aspartase-like"/>
</dbReference>
<organism evidence="10 12">
    <name type="scientific">Tepidimonas ignava</name>
    <dbReference type="NCBI Taxonomy" id="114249"/>
    <lineage>
        <taxon>Bacteria</taxon>
        <taxon>Pseudomonadati</taxon>
        <taxon>Pseudomonadota</taxon>
        <taxon>Betaproteobacteria</taxon>
        <taxon>Burkholderiales</taxon>
        <taxon>Tepidimonas</taxon>
    </lineage>
</organism>
<comment type="catalytic activity">
    <reaction evidence="1 7">
        <text>2-(N(omega)-L-arginino)succinate = fumarate + L-arginine</text>
        <dbReference type="Rhea" id="RHEA:24020"/>
        <dbReference type="ChEBI" id="CHEBI:29806"/>
        <dbReference type="ChEBI" id="CHEBI:32682"/>
        <dbReference type="ChEBI" id="CHEBI:57472"/>
        <dbReference type="EC" id="4.3.2.1"/>
    </reaction>
</comment>
<dbReference type="InterPro" id="IPR000362">
    <property type="entry name" value="Fumarate_lyase_fam"/>
</dbReference>
<dbReference type="InterPro" id="IPR029419">
    <property type="entry name" value="Arg_succ_lyase_C"/>
</dbReference>
<dbReference type="FunFam" id="1.20.200.10:FF:000015">
    <property type="entry name" value="argininosuccinate lyase isoform X2"/>
    <property type="match status" value="1"/>
</dbReference>
<evidence type="ECO:0000256" key="4">
    <source>
        <dbReference type="ARBA" id="ARBA00022571"/>
    </source>
</evidence>
<dbReference type="FunFam" id="1.10.40.30:FF:000001">
    <property type="entry name" value="Argininosuccinate lyase"/>
    <property type="match status" value="1"/>
</dbReference>
<gene>
    <name evidence="7 11" type="primary">argH</name>
    <name evidence="10" type="ORF">EDC36_1168</name>
    <name evidence="11" type="ORF">Tigna_02212</name>
</gene>
<evidence type="ECO:0000313" key="13">
    <source>
        <dbReference type="Proteomes" id="UP000315577"/>
    </source>
</evidence>
<keyword evidence="6 7" id="KW-0456">Lyase</keyword>
<dbReference type="Proteomes" id="UP000295536">
    <property type="component" value="Unassembled WGS sequence"/>
</dbReference>
<dbReference type="GO" id="GO:0042450">
    <property type="term" value="P:L-arginine biosynthetic process via ornithine"/>
    <property type="evidence" value="ECO:0007669"/>
    <property type="project" value="UniProtKB-UniRule"/>
</dbReference>
<evidence type="ECO:0000313" key="10">
    <source>
        <dbReference type="EMBL" id="TCS95172.1"/>
    </source>
</evidence>
<evidence type="ECO:0000256" key="6">
    <source>
        <dbReference type="ARBA" id="ARBA00023239"/>
    </source>
</evidence>
<dbReference type="Gene3D" id="1.10.275.10">
    <property type="entry name" value="Fumarase/aspartase (N-terminal domain)"/>
    <property type="match status" value="1"/>
</dbReference>
<dbReference type="SUPFAM" id="SSF48557">
    <property type="entry name" value="L-aspartase-like"/>
    <property type="match status" value="1"/>
</dbReference>
<keyword evidence="4 7" id="KW-0055">Arginine biosynthesis</keyword>
<evidence type="ECO:0000259" key="9">
    <source>
        <dbReference type="Pfam" id="PF14698"/>
    </source>
</evidence>
<dbReference type="Gene3D" id="1.10.40.30">
    <property type="entry name" value="Fumarase/aspartase (C-terminal domain)"/>
    <property type="match status" value="1"/>
</dbReference>
<evidence type="ECO:0000256" key="5">
    <source>
        <dbReference type="ARBA" id="ARBA00022605"/>
    </source>
</evidence>
<dbReference type="EMBL" id="VJNC01000017">
    <property type="protein sequence ID" value="TSE19319.1"/>
    <property type="molecule type" value="Genomic_DNA"/>
</dbReference>
<protein>
    <recommendedName>
        <fullName evidence="3 7">Argininosuccinate lyase</fullName>
        <shortName evidence="7">ASAL</shortName>
        <ecNumber evidence="3 7">4.3.2.1</ecNumber>
    </recommendedName>
    <alternativeName>
        <fullName evidence="7">Arginosuccinase</fullName>
    </alternativeName>
</protein>
<dbReference type="PANTHER" id="PTHR43814:SF1">
    <property type="entry name" value="ARGININOSUCCINATE LYASE"/>
    <property type="match status" value="1"/>
</dbReference>
<dbReference type="CDD" id="cd01359">
    <property type="entry name" value="Argininosuccinate_lyase"/>
    <property type="match status" value="1"/>
</dbReference>